<keyword evidence="4" id="KW-0862">Zinc</keyword>
<evidence type="ECO:0000313" key="8">
    <source>
        <dbReference type="EMBL" id="KYN39100.1"/>
    </source>
</evidence>
<keyword evidence="3" id="KW-0479">Metal-binding</keyword>
<evidence type="ECO:0000256" key="1">
    <source>
        <dbReference type="ARBA" id="ARBA00010718"/>
    </source>
</evidence>
<protein>
    <recommendedName>
        <fullName evidence="2">carbonic anhydrase</fullName>
        <ecNumber evidence="2">4.2.1.1</ecNumber>
    </recommendedName>
</protein>
<dbReference type="Gene3D" id="3.10.200.10">
    <property type="entry name" value="Alpha carbonic anhydrase"/>
    <property type="match status" value="1"/>
</dbReference>
<reference evidence="8 9" key="1">
    <citation type="submission" date="2016-03" db="EMBL/GenBank/DDBJ databases">
        <title>Trachymyrmex septentrionalis WGS genome.</title>
        <authorList>
            <person name="Nygaard S."/>
            <person name="Hu H."/>
            <person name="Boomsma J."/>
            <person name="Zhang G."/>
        </authorList>
    </citation>
    <scope>NUCLEOTIDE SEQUENCE [LARGE SCALE GENOMIC DNA]</scope>
    <source>
        <strain evidence="8">Tsep2-gDNA-1</strain>
        <tissue evidence="8">Whole body</tissue>
    </source>
</reference>
<dbReference type="PANTHER" id="PTHR18952">
    <property type="entry name" value="CARBONIC ANHYDRASE"/>
    <property type="match status" value="1"/>
</dbReference>
<evidence type="ECO:0000256" key="6">
    <source>
        <dbReference type="SAM" id="Phobius"/>
    </source>
</evidence>
<sequence>MQKVHTVRASIVEVKEASLPPPSTVYLERDIGKREDSRSRLQSLGRITSEKPQRIISRNGSWGIPKSVAAEKYRFCRGQNFGYDGDQGPANWSKEYHTCIGKHQSPINIDEHNVTNVSLPSLRLIGIDNPHQSYVTNTGHTVTLKTNESKAVMLSGGPLKDTYVFEQLHFHWGENDFEGSEDLINNHSFPMEMHAVFYKEDYKSFKEALNYSDGLAILAYLYEVSPQPNPTYEPIVKVLPDIEKKDMGKVLQEPLLLESIFVPDIAKMQDYFTYSGSLTTPPCLEVAKWIDFKDHQQLSHDQLAAFRDIRNWEGNKLTHNFRPVQPLEDREVFHNIPSSHNSNEHSGQRSVKVPILFVALGALVAIFLFAI</sequence>
<keyword evidence="6" id="KW-0812">Transmembrane</keyword>
<dbReference type="InterPro" id="IPR023561">
    <property type="entry name" value="Carbonic_anhydrase_a-class"/>
</dbReference>
<name>A0A195FEJ3_9HYME</name>
<dbReference type="InterPro" id="IPR036398">
    <property type="entry name" value="CA_dom_sf"/>
</dbReference>
<dbReference type="GO" id="GO:0008270">
    <property type="term" value="F:zinc ion binding"/>
    <property type="evidence" value="ECO:0007669"/>
    <property type="project" value="InterPro"/>
</dbReference>
<keyword evidence="6" id="KW-0472">Membrane</keyword>
<dbReference type="Proteomes" id="UP000078541">
    <property type="component" value="Unassembled WGS sequence"/>
</dbReference>
<dbReference type="EC" id="4.2.1.1" evidence="2"/>
<organism evidence="8 9">
    <name type="scientific">Trachymyrmex septentrionalis</name>
    <dbReference type="NCBI Taxonomy" id="34720"/>
    <lineage>
        <taxon>Eukaryota</taxon>
        <taxon>Metazoa</taxon>
        <taxon>Ecdysozoa</taxon>
        <taxon>Arthropoda</taxon>
        <taxon>Hexapoda</taxon>
        <taxon>Insecta</taxon>
        <taxon>Pterygota</taxon>
        <taxon>Neoptera</taxon>
        <taxon>Endopterygota</taxon>
        <taxon>Hymenoptera</taxon>
        <taxon>Apocrita</taxon>
        <taxon>Aculeata</taxon>
        <taxon>Formicoidea</taxon>
        <taxon>Formicidae</taxon>
        <taxon>Myrmicinae</taxon>
        <taxon>Trachymyrmex</taxon>
    </lineage>
</organism>
<dbReference type="EMBL" id="KQ981625">
    <property type="protein sequence ID" value="KYN39100.1"/>
    <property type="molecule type" value="Genomic_DNA"/>
</dbReference>
<dbReference type="AlphaFoldDB" id="A0A195FEJ3"/>
<keyword evidence="6" id="KW-1133">Transmembrane helix</keyword>
<dbReference type="FunFam" id="3.10.200.10:FF:000003">
    <property type="entry name" value="Carbonic anhydrase 12"/>
    <property type="match status" value="1"/>
</dbReference>
<dbReference type="CDD" id="cd00326">
    <property type="entry name" value="alpha_CA"/>
    <property type="match status" value="1"/>
</dbReference>
<dbReference type="SUPFAM" id="SSF51069">
    <property type="entry name" value="Carbonic anhydrase"/>
    <property type="match status" value="1"/>
</dbReference>
<dbReference type="SMART" id="SM01057">
    <property type="entry name" value="Carb_anhydrase"/>
    <property type="match status" value="1"/>
</dbReference>
<evidence type="ECO:0000256" key="5">
    <source>
        <dbReference type="ARBA" id="ARBA00023180"/>
    </source>
</evidence>
<dbReference type="STRING" id="34720.A0A195FEJ3"/>
<evidence type="ECO:0000256" key="2">
    <source>
        <dbReference type="ARBA" id="ARBA00012925"/>
    </source>
</evidence>
<feature type="transmembrane region" description="Helical" evidence="6">
    <location>
        <begin position="351"/>
        <end position="370"/>
    </location>
</feature>
<gene>
    <name evidence="8" type="ORF">ALC56_06526</name>
</gene>
<dbReference type="GO" id="GO:0004089">
    <property type="term" value="F:carbonate dehydratase activity"/>
    <property type="evidence" value="ECO:0007669"/>
    <property type="project" value="UniProtKB-EC"/>
</dbReference>
<dbReference type="PROSITE" id="PS51144">
    <property type="entry name" value="ALPHA_CA_2"/>
    <property type="match status" value="1"/>
</dbReference>
<dbReference type="InterPro" id="IPR001148">
    <property type="entry name" value="CA_dom"/>
</dbReference>
<evidence type="ECO:0000256" key="3">
    <source>
        <dbReference type="ARBA" id="ARBA00022723"/>
    </source>
</evidence>
<comment type="similarity">
    <text evidence="1">Belongs to the alpha-carbonic anhydrase family.</text>
</comment>
<dbReference type="GO" id="GO:0005737">
    <property type="term" value="C:cytoplasm"/>
    <property type="evidence" value="ECO:0007669"/>
    <property type="project" value="TreeGrafter"/>
</dbReference>
<keyword evidence="9" id="KW-1185">Reference proteome</keyword>
<accession>A0A195FEJ3</accession>
<evidence type="ECO:0000259" key="7">
    <source>
        <dbReference type="PROSITE" id="PS51144"/>
    </source>
</evidence>
<evidence type="ECO:0000313" key="9">
    <source>
        <dbReference type="Proteomes" id="UP000078541"/>
    </source>
</evidence>
<dbReference type="PANTHER" id="PTHR18952:SF124">
    <property type="entry name" value="CARBONIC ANHYDRASE 7"/>
    <property type="match status" value="1"/>
</dbReference>
<keyword evidence="5" id="KW-0325">Glycoprotein</keyword>
<proteinExistence type="inferred from homology"/>
<evidence type="ECO:0000256" key="4">
    <source>
        <dbReference type="ARBA" id="ARBA00022833"/>
    </source>
</evidence>
<dbReference type="Pfam" id="PF00194">
    <property type="entry name" value="Carb_anhydrase"/>
    <property type="match status" value="1"/>
</dbReference>
<feature type="domain" description="Alpha-carbonic anhydrase" evidence="7">
    <location>
        <begin position="79"/>
        <end position="336"/>
    </location>
</feature>